<name>A0AA42CT74_9GAMM</name>
<dbReference type="PANTHER" id="PTHR43071:SF2">
    <property type="entry name" value="2-AMINO-4-HYDROXY-6-HYDROXYMETHYLDIHYDROPTERIDINE PYROPHOSPHOKINASE"/>
    <property type="match status" value="1"/>
</dbReference>
<dbReference type="SUPFAM" id="SSF55083">
    <property type="entry name" value="6-hydroxymethyl-7,8-dihydropterin pyrophosphokinase, HPPK"/>
    <property type="match status" value="1"/>
</dbReference>
<reference evidence="9" key="1">
    <citation type="submission" date="2022-11" db="EMBL/GenBank/DDBJ databases">
        <title>Larsenimonas rhizosphaerae sp. nov., isolated from a tidal mudflat.</title>
        <authorList>
            <person name="Lee S.D."/>
            <person name="Kim I.S."/>
        </authorList>
    </citation>
    <scope>NUCLEOTIDE SEQUENCE</scope>
    <source>
        <strain evidence="9">GH2-1</strain>
    </source>
</reference>
<keyword evidence="6" id="KW-0067">ATP-binding</keyword>
<keyword evidence="7" id="KW-0289">Folate biosynthesis</keyword>
<evidence type="ECO:0000259" key="8">
    <source>
        <dbReference type="PROSITE" id="PS00794"/>
    </source>
</evidence>
<comment type="pathway">
    <text evidence="1">Cofactor biosynthesis; tetrahydrofolate biosynthesis; 2-amino-4-hydroxy-6-hydroxymethyl-7,8-dihydropteridine diphosphate from 7,8-dihydroneopterin triphosphate: step 4/4.</text>
</comment>
<dbReference type="InterPro" id="IPR035907">
    <property type="entry name" value="Hppk_sf"/>
</dbReference>
<evidence type="ECO:0000256" key="4">
    <source>
        <dbReference type="ARBA" id="ARBA00022741"/>
    </source>
</evidence>
<evidence type="ECO:0000256" key="7">
    <source>
        <dbReference type="ARBA" id="ARBA00022909"/>
    </source>
</evidence>
<dbReference type="GO" id="GO:0005524">
    <property type="term" value="F:ATP binding"/>
    <property type="evidence" value="ECO:0007669"/>
    <property type="project" value="UniProtKB-KW"/>
</dbReference>
<sequence>MTEVLLGIGSNLNPTHHLRLALDALNARFGPIATSRVFESQPVGFDSTNLFYNMVVAISTPLPPEILAEQLKAMEYQLGRPENARKFASRVIDIDVLTHGESVLQKDGLVLPRNDITQYAFVLKPLAELRPHTPHPALGTTYQALWQQFSTATPQPLTPIHFEWQGRCISSPDAEHSL</sequence>
<dbReference type="EMBL" id="JAPIVE010000001">
    <property type="protein sequence ID" value="MCX2522874.1"/>
    <property type="molecule type" value="Genomic_DNA"/>
</dbReference>
<keyword evidence="5" id="KW-0418">Kinase</keyword>
<accession>A0AA42CT74</accession>
<dbReference type="Pfam" id="PF01288">
    <property type="entry name" value="HPPK"/>
    <property type="match status" value="1"/>
</dbReference>
<evidence type="ECO:0000313" key="9">
    <source>
        <dbReference type="EMBL" id="MCX2522874.1"/>
    </source>
</evidence>
<evidence type="ECO:0000256" key="3">
    <source>
        <dbReference type="ARBA" id="ARBA00022679"/>
    </source>
</evidence>
<dbReference type="PANTHER" id="PTHR43071">
    <property type="entry name" value="2-AMINO-4-HYDROXY-6-HYDROXYMETHYLDIHYDROPTERIDINE PYROPHOSPHOKINASE"/>
    <property type="match status" value="1"/>
</dbReference>
<dbReference type="GO" id="GO:0003848">
    <property type="term" value="F:2-amino-4-hydroxy-6-hydroxymethyldihydropteridine diphosphokinase activity"/>
    <property type="evidence" value="ECO:0007669"/>
    <property type="project" value="UniProtKB-EC"/>
</dbReference>
<dbReference type="GO" id="GO:0016301">
    <property type="term" value="F:kinase activity"/>
    <property type="evidence" value="ECO:0007669"/>
    <property type="project" value="UniProtKB-KW"/>
</dbReference>
<dbReference type="CDD" id="cd00483">
    <property type="entry name" value="HPPK"/>
    <property type="match status" value="1"/>
</dbReference>
<protein>
    <recommendedName>
        <fullName evidence="2">2-amino-4-hydroxy-6-hydroxymethyldihydropteridine diphosphokinase</fullName>
        <ecNumber evidence="2">2.7.6.3</ecNumber>
    </recommendedName>
</protein>
<comment type="caution">
    <text evidence="9">The sequence shown here is derived from an EMBL/GenBank/DDBJ whole genome shotgun (WGS) entry which is preliminary data.</text>
</comment>
<dbReference type="NCBIfam" id="TIGR01498">
    <property type="entry name" value="folK"/>
    <property type="match status" value="1"/>
</dbReference>
<dbReference type="EC" id="2.7.6.3" evidence="2"/>
<dbReference type="RefSeq" id="WP_265895314.1">
    <property type="nucleotide sequence ID" value="NZ_JAPIVE010000001.1"/>
</dbReference>
<keyword evidence="4" id="KW-0547">Nucleotide-binding</keyword>
<evidence type="ECO:0000256" key="2">
    <source>
        <dbReference type="ARBA" id="ARBA00013253"/>
    </source>
</evidence>
<evidence type="ECO:0000256" key="5">
    <source>
        <dbReference type="ARBA" id="ARBA00022777"/>
    </source>
</evidence>
<evidence type="ECO:0000256" key="1">
    <source>
        <dbReference type="ARBA" id="ARBA00005051"/>
    </source>
</evidence>
<evidence type="ECO:0000256" key="6">
    <source>
        <dbReference type="ARBA" id="ARBA00022840"/>
    </source>
</evidence>
<dbReference type="Gene3D" id="3.30.70.560">
    <property type="entry name" value="7,8-Dihydro-6-hydroxymethylpterin-pyrophosphokinase HPPK"/>
    <property type="match status" value="1"/>
</dbReference>
<evidence type="ECO:0000313" key="10">
    <source>
        <dbReference type="Proteomes" id="UP001165678"/>
    </source>
</evidence>
<dbReference type="Proteomes" id="UP001165678">
    <property type="component" value="Unassembled WGS sequence"/>
</dbReference>
<keyword evidence="10" id="KW-1185">Reference proteome</keyword>
<dbReference type="PROSITE" id="PS00794">
    <property type="entry name" value="HPPK"/>
    <property type="match status" value="1"/>
</dbReference>
<dbReference type="InterPro" id="IPR000550">
    <property type="entry name" value="Hppk"/>
</dbReference>
<proteinExistence type="predicted"/>
<dbReference type="AlphaFoldDB" id="A0AA42CT74"/>
<organism evidence="9 10">
    <name type="scientific">Larsenimonas rhizosphaerae</name>
    <dbReference type="NCBI Taxonomy" id="2944682"/>
    <lineage>
        <taxon>Bacteria</taxon>
        <taxon>Pseudomonadati</taxon>
        <taxon>Pseudomonadota</taxon>
        <taxon>Gammaproteobacteria</taxon>
        <taxon>Oceanospirillales</taxon>
        <taxon>Halomonadaceae</taxon>
        <taxon>Larsenimonas</taxon>
    </lineage>
</organism>
<dbReference type="GO" id="GO:0046656">
    <property type="term" value="P:folic acid biosynthetic process"/>
    <property type="evidence" value="ECO:0007669"/>
    <property type="project" value="UniProtKB-KW"/>
</dbReference>
<gene>
    <name evidence="9" type="primary">folK</name>
    <name evidence="9" type="ORF">OQ287_01335</name>
</gene>
<feature type="domain" description="7,8-dihydro-6-hydroxymethylpterin-pyrophosphokinase" evidence="8">
    <location>
        <begin position="86"/>
        <end position="97"/>
    </location>
</feature>
<keyword evidence="3 9" id="KW-0808">Transferase</keyword>